<dbReference type="InterPro" id="IPR003953">
    <property type="entry name" value="FAD-dep_OxRdtase_2_FAD-bd"/>
</dbReference>
<dbReference type="InterPro" id="IPR027477">
    <property type="entry name" value="Succ_DH/fumarate_Rdtase_cat_sf"/>
</dbReference>
<dbReference type="InterPro" id="IPR050315">
    <property type="entry name" value="FAD-oxidoreductase_2"/>
</dbReference>
<proteinExistence type="predicted"/>
<evidence type="ECO:0000256" key="6">
    <source>
        <dbReference type="SAM" id="SignalP"/>
    </source>
</evidence>
<evidence type="ECO:0000259" key="7">
    <source>
        <dbReference type="SMART" id="SM00900"/>
    </source>
</evidence>
<keyword evidence="4" id="KW-0274">FAD</keyword>
<feature type="domain" description="FMN-binding" evidence="7">
    <location>
        <begin position="44"/>
        <end position="118"/>
    </location>
</feature>
<dbReference type="Pfam" id="PF00890">
    <property type="entry name" value="FAD_binding_2"/>
    <property type="match status" value="1"/>
</dbReference>
<dbReference type="Gene3D" id="3.90.700.10">
    <property type="entry name" value="Succinate dehydrogenase/fumarate reductase flavoprotein, catalytic domain"/>
    <property type="match status" value="1"/>
</dbReference>
<evidence type="ECO:0000313" key="8">
    <source>
        <dbReference type="EMBL" id="QQO10025.1"/>
    </source>
</evidence>
<evidence type="ECO:0000256" key="2">
    <source>
        <dbReference type="ARBA" id="ARBA00001974"/>
    </source>
</evidence>
<accession>A0A7T8BBH0</accession>
<keyword evidence="9" id="KW-1185">Reference proteome</keyword>
<dbReference type="Gene3D" id="3.90.1010.20">
    <property type="match status" value="1"/>
</dbReference>
<protein>
    <submittedName>
        <fullName evidence="8">FAD-dependent oxidoreductase</fullName>
    </submittedName>
</protein>
<dbReference type="GO" id="GO:0010181">
    <property type="term" value="F:FMN binding"/>
    <property type="evidence" value="ECO:0007669"/>
    <property type="project" value="InterPro"/>
</dbReference>
<gene>
    <name evidence="8" type="ORF">JFL75_03675</name>
</gene>
<dbReference type="InterPro" id="IPR036188">
    <property type="entry name" value="FAD/NAD-bd_sf"/>
</dbReference>
<dbReference type="PRINTS" id="PR00368">
    <property type="entry name" value="FADPNR"/>
</dbReference>
<comment type="cofactor">
    <cofactor evidence="2">
        <name>FAD</name>
        <dbReference type="ChEBI" id="CHEBI:57692"/>
    </cofactor>
</comment>
<evidence type="ECO:0000256" key="4">
    <source>
        <dbReference type="ARBA" id="ARBA00022827"/>
    </source>
</evidence>
<dbReference type="Proteomes" id="UP000595917">
    <property type="component" value="Chromosome"/>
</dbReference>
<dbReference type="SUPFAM" id="SSF56425">
    <property type="entry name" value="Succinate dehydrogenase/fumarate reductase flavoprotein, catalytic domain"/>
    <property type="match status" value="1"/>
</dbReference>
<evidence type="ECO:0000256" key="3">
    <source>
        <dbReference type="ARBA" id="ARBA00022630"/>
    </source>
</evidence>
<dbReference type="AlphaFoldDB" id="A0A7T8BBH0"/>
<evidence type="ECO:0000256" key="1">
    <source>
        <dbReference type="ARBA" id="ARBA00001917"/>
    </source>
</evidence>
<comment type="cofactor">
    <cofactor evidence="1">
        <name>FMN</name>
        <dbReference type="ChEBI" id="CHEBI:58210"/>
    </cofactor>
</comment>
<dbReference type="SUPFAM" id="SSF51905">
    <property type="entry name" value="FAD/NAD(P)-binding domain"/>
    <property type="match status" value="1"/>
</dbReference>
<dbReference type="Pfam" id="PF04205">
    <property type="entry name" value="FMN_bind"/>
    <property type="match status" value="1"/>
</dbReference>
<dbReference type="KEGG" id="bhc:JFL75_03675"/>
<feature type="chain" id="PRO_5031377611" evidence="6">
    <location>
        <begin position="27"/>
        <end position="606"/>
    </location>
</feature>
<evidence type="ECO:0000256" key="5">
    <source>
        <dbReference type="ARBA" id="ARBA00023002"/>
    </source>
</evidence>
<dbReference type="PRINTS" id="PR00411">
    <property type="entry name" value="PNDRDTASEI"/>
</dbReference>
<dbReference type="RefSeq" id="WP_215627329.1">
    <property type="nucleotide sequence ID" value="NZ_CP067089.2"/>
</dbReference>
<keyword evidence="5" id="KW-0560">Oxidoreductase</keyword>
<name>A0A7T8BBH0_9SPIR</name>
<dbReference type="PANTHER" id="PTHR43400:SF10">
    <property type="entry name" value="3-OXOSTEROID 1-DEHYDROGENASE"/>
    <property type="match status" value="1"/>
</dbReference>
<dbReference type="SMART" id="SM00900">
    <property type="entry name" value="FMN_bind"/>
    <property type="match status" value="1"/>
</dbReference>
<sequence>MRTIAKNIGTALLAMAVLIGCGTAPSKGPSYDFTPGTYEGEGQGFGGPVKITVTVSSDRIESITITEHSETPGIGSVAVEQLPGKIIEAQSLGIDAISGCTVTSNAIFSGVKAALASSGVNLTQLTAAPSKAGAARGQSIDMNAQYVVVGAGGAGLTAAIAAAQQGVQVLVLEKMTYPGGATAMSGGGTAATGSKWQKAAGVTDTPEWLFMDMLLNGHFYNDPRTTWLFANTAGPSFDWLVDPAGAAVPYSDRLSGPSAEHRVGRSYSAVGGGPGMVDALVKRAEAVGVEFMYSTRAEELIVENGRITGVIAGDGAGNRYRITAGAVLLATGGYGANDKYVPAEVRKLPYAGSVSATGDGLEMAIAAGAATFNLDKINIQPHSIRLPDGRGQHTFQGCRYVYSSTGGILVSQDGVRIVNENASNYDILQAMLPQKQCFMIMDDPTYKQYIQTAIASRNFTQAQADEWLAANGTMTPIFASGDTLEALARTIGAPPAALAGTVANYTKYVAAGKDPDFGRTPAKALSSSGPYYAVAMDLRYYATLGGIRINELLEVVDSSDKTLPGLYAAGEIVAGVNGDIYTSSTCVGWAVTSGYQAGLQAAKALK</sequence>
<feature type="signal peptide" evidence="6">
    <location>
        <begin position="1"/>
        <end position="26"/>
    </location>
</feature>
<reference evidence="8" key="1">
    <citation type="submission" date="2021-01" db="EMBL/GenBank/DDBJ databases">
        <title>Description of Breznakiella homolactica.</title>
        <authorList>
            <person name="Song Y."/>
            <person name="Brune A."/>
        </authorList>
    </citation>
    <scope>NUCLEOTIDE SEQUENCE</scope>
    <source>
        <strain evidence="8">RmG30</strain>
    </source>
</reference>
<dbReference type="GO" id="GO:0016020">
    <property type="term" value="C:membrane"/>
    <property type="evidence" value="ECO:0007669"/>
    <property type="project" value="InterPro"/>
</dbReference>
<evidence type="ECO:0000313" key="9">
    <source>
        <dbReference type="Proteomes" id="UP000595917"/>
    </source>
</evidence>
<dbReference type="EMBL" id="CP067089">
    <property type="protein sequence ID" value="QQO10025.1"/>
    <property type="molecule type" value="Genomic_DNA"/>
</dbReference>
<dbReference type="Gene3D" id="3.50.50.60">
    <property type="entry name" value="FAD/NAD(P)-binding domain"/>
    <property type="match status" value="1"/>
</dbReference>
<dbReference type="PROSITE" id="PS51257">
    <property type="entry name" value="PROKAR_LIPOPROTEIN"/>
    <property type="match status" value="1"/>
</dbReference>
<keyword evidence="6" id="KW-0732">Signal</keyword>
<dbReference type="GO" id="GO:0016491">
    <property type="term" value="F:oxidoreductase activity"/>
    <property type="evidence" value="ECO:0007669"/>
    <property type="project" value="UniProtKB-KW"/>
</dbReference>
<keyword evidence="3" id="KW-0285">Flavoprotein</keyword>
<dbReference type="PANTHER" id="PTHR43400">
    <property type="entry name" value="FUMARATE REDUCTASE"/>
    <property type="match status" value="1"/>
</dbReference>
<dbReference type="GO" id="GO:0008202">
    <property type="term" value="P:steroid metabolic process"/>
    <property type="evidence" value="ECO:0007669"/>
    <property type="project" value="UniProtKB-ARBA"/>
</dbReference>
<organism evidence="8 9">
    <name type="scientific">Breznakiella homolactica</name>
    <dbReference type="NCBI Taxonomy" id="2798577"/>
    <lineage>
        <taxon>Bacteria</taxon>
        <taxon>Pseudomonadati</taxon>
        <taxon>Spirochaetota</taxon>
        <taxon>Spirochaetia</taxon>
        <taxon>Spirochaetales</taxon>
        <taxon>Breznakiellaceae</taxon>
        <taxon>Breznakiella</taxon>
    </lineage>
</organism>
<dbReference type="InterPro" id="IPR007329">
    <property type="entry name" value="FMN-bd"/>
</dbReference>